<dbReference type="EMBL" id="CQPC01000031">
    <property type="protein sequence ID" value="CNU33974.1"/>
    <property type="molecule type" value="Genomic_DNA"/>
</dbReference>
<sequence length="43" mass="4686">MLTSVSGLATITPAFFSPIMPINRPMPLVMPTRRLTGMLAIIQ</sequence>
<accession>A0A655CXS4</accession>
<evidence type="ECO:0000313" key="1">
    <source>
        <dbReference type="EMBL" id="CNU33974.1"/>
    </source>
</evidence>
<evidence type="ECO:0000313" key="2">
    <source>
        <dbReference type="Proteomes" id="UP000039541"/>
    </source>
</evidence>
<protein>
    <submittedName>
        <fullName evidence="1">Uncharacterized protein</fullName>
    </submittedName>
</protein>
<organism evidence="1 2">
    <name type="scientific">Salmonella enterica subsp. enterica serovar Bovismorbificans</name>
    <dbReference type="NCBI Taxonomy" id="58097"/>
    <lineage>
        <taxon>Bacteria</taxon>
        <taxon>Pseudomonadati</taxon>
        <taxon>Pseudomonadota</taxon>
        <taxon>Gammaproteobacteria</taxon>
        <taxon>Enterobacterales</taxon>
        <taxon>Enterobacteriaceae</taxon>
        <taxon>Salmonella</taxon>
    </lineage>
</organism>
<reference evidence="1 2" key="1">
    <citation type="submission" date="2015-03" db="EMBL/GenBank/DDBJ databases">
        <authorList>
            <consortium name="Pathogen Informatics"/>
        </authorList>
    </citation>
    <scope>NUCLEOTIDE SEQUENCE [LARGE SCALE GENOMIC DNA]</scope>
    <source>
        <strain evidence="1 2">3476</strain>
    </source>
</reference>
<name>A0A655CXS4_SALET</name>
<gene>
    <name evidence="1" type="ORF">ERS008202_02510</name>
</gene>
<dbReference type="Proteomes" id="UP000039541">
    <property type="component" value="Unassembled WGS sequence"/>
</dbReference>
<dbReference type="AlphaFoldDB" id="A0A655CXS4"/>
<proteinExistence type="predicted"/>